<feature type="region of interest" description="Disordered" evidence="2">
    <location>
        <begin position="1"/>
        <end position="86"/>
    </location>
</feature>
<keyword evidence="4" id="KW-1185">Reference proteome</keyword>
<name>A0ABP9PD98_9ACTN</name>
<dbReference type="EMBL" id="BAABKG010000001">
    <property type="protein sequence ID" value="GAA5141788.1"/>
    <property type="molecule type" value="Genomic_DNA"/>
</dbReference>
<accession>A0ABP9PD98</accession>
<sequence length="214" mass="22262">MLVLSACGGTGSGPRGGQPADPPTDPTPSAAPATPDSGPTTAPRLRDAQTAQRVGAPEPEPPVLVVLPDGRPVPVRPATTSPRGRLEVPTDIREAGWWPGGARLGDPFGSTLLAAHVDSVEQGLGPFASLLRARTGDRLVLRSRHLTQTYVLASVRTVPKASFGTRPWLRSPEGRRRLTLVTCAPPYDAANGGYQNLAVLTASPVGGVGPRRTP</sequence>
<evidence type="ECO:0000313" key="4">
    <source>
        <dbReference type="Proteomes" id="UP001500221"/>
    </source>
</evidence>
<evidence type="ECO:0008006" key="5">
    <source>
        <dbReference type="Google" id="ProtNLM"/>
    </source>
</evidence>
<dbReference type="InterPro" id="IPR042001">
    <property type="entry name" value="Sortase_F"/>
</dbReference>
<reference evidence="4" key="1">
    <citation type="journal article" date="2019" name="Int. J. Syst. Evol. Microbiol.">
        <title>The Global Catalogue of Microorganisms (GCM) 10K type strain sequencing project: providing services to taxonomists for standard genome sequencing and annotation.</title>
        <authorList>
            <consortium name="The Broad Institute Genomics Platform"/>
            <consortium name="The Broad Institute Genome Sequencing Center for Infectious Disease"/>
            <person name="Wu L."/>
            <person name="Ma J."/>
        </authorList>
    </citation>
    <scope>NUCLEOTIDE SEQUENCE [LARGE SCALE GENOMIC DNA]</scope>
    <source>
        <strain evidence="4">JCM 18459</strain>
    </source>
</reference>
<dbReference type="Gene3D" id="2.40.260.10">
    <property type="entry name" value="Sortase"/>
    <property type="match status" value="1"/>
</dbReference>
<keyword evidence="1" id="KW-0378">Hydrolase</keyword>
<comment type="caution">
    <text evidence="3">The sequence shown here is derived from an EMBL/GenBank/DDBJ whole genome shotgun (WGS) entry which is preliminary data.</text>
</comment>
<dbReference type="Pfam" id="PF04203">
    <property type="entry name" value="Sortase"/>
    <property type="match status" value="1"/>
</dbReference>
<dbReference type="InterPro" id="IPR023365">
    <property type="entry name" value="Sortase_dom-sf"/>
</dbReference>
<dbReference type="SUPFAM" id="SSF63817">
    <property type="entry name" value="Sortase"/>
    <property type="match status" value="1"/>
</dbReference>
<gene>
    <name evidence="3" type="ORF">GCM10023340_04080</name>
</gene>
<evidence type="ECO:0000313" key="3">
    <source>
        <dbReference type="EMBL" id="GAA5141788.1"/>
    </source>
</evidence>
<dbReference type="RefSeq" id="WP_345454017.1">
    <property type="nucleotide sequence ID" value="NZ_BAABKG010000001.1"/>
</dbReference>
<protein>
    <recommendedName>
        <fullName evidence="5">Class F sortase</fullName>
    </recommendedName>
</protein>
<feature type="compositionally biased region" description="Low complexity" evidence="2">
    <location>
        <begin position="27"/>
        <end position="43"/>
    </location>
</feature>
<dbReference type="CDD" id="cd05829">
    <property type="entry name" value="Sortase_F"/>
    <property type="match status" value="1"/>
</dbReference>
<organism evidence="3 4">
    <name type="scientific">Nocardioides marinquilinus</name>
    <dbReference type="NCBI Taxonomy" id="1210400"/>
    <lineage>
        <taxon>Bacteria</taxon>
        <taxon>Bacillati</taxon>
        <taxon>Actinomycetota</taxon>
        <taxon>Actinomycetes</taxon>
        <taxon>Propionibacteriales</taxon>
        <taxon>Nocardioidaceae</taxon>
        <taxon>Nocardioides</taxon>
    </lineage>
</organism>
<evidence type="ECO:0000256" key="2">
    <source>
        <dbReference type="SAM" id="MobiDB-lite"/>
    </source>
</evidence>
<proteinExistence type="predicted"/>
<dbReference type="InterPro" id="IPR005754">
    <property type="entry name" value="Sortase"/>
</dbReference>
<evidence type="ECO:0000256" key="1">
    <source>
        <dbReference type="ARBA" id="ARBA00022801"/>
    </source>
</evidence>
<dbReference type="Proteomes" id="UP001500221">
    <property type="component" value="Unassembled WGS sequence"/>
</dbReference>